<evidence type="ECO:0000313" key="4">
    <source>
        <dbReference type="Proteomes" id="UP001497457"/>
    </source>
</evidence>
<name>A0ABC9GE20_9POAL</name>
<feature type="signal peptide" evidence="2">
    <location>
        <begin position="1"/>
        <end position="27"/>
    </location>
</feature>
<accession>A0ABC9GE20</accession>
<proteinExistence type="predicted"/>
<gene>
    <name evidence="3" type="ORF">URODEC1_LOCUS115142</name>
</gene>
<feature type="disulfide bond" evidence="1">
    <location>
        <begin position="207"/>
        <end position="223"/>
    </location>
</feature>
<evidence type="ECO:0000313" key="3">
    <source>
        <dbReference type="EMBL" id="CAL5092922.1"/>
    </source>
</evidence>
<evidence type="ECO:0008006" key="5">
    <source>
        <dbReference type="Google" id="ProtNLM"/>
    </source>
</evidence>
<keyword evidence="1" id="KW-1015">Disulfide bond</keyword>
<dbReference type="EMBL" id="OZ075119">
    <property type="protein sequence ID" value="CAL5092922.1"/>
    <property type="molecule type" value="Genomic_DNA"/>
</dbReference>
<dbReference type="Pfam" id="PF00314">
    <property type="entry name" value="Thaumatin"/>
    <property type="match status" value="1"/>
</dbReference>
<organism evidence="3 4">
    <name type="scientific">Urochloa decumbens</name>
    <dbReference type="NCBI Taxonomy" id="240449"/>
    <lineage>
        <taxon>Eukaryota</taxon>
        <taxon>Viridiplantae</taxon>
        <taxon>Streptophyta</taxon>
        <taxon>Embryophyta</taxon>
        <taxon>Tracheophyta</taxon>
        <taxon>Spermatophyta</taxon>
        <taxon>Magnoliopsida</taxon>
        <taxon>Liliopsida</taxon>
        <taxon>Poales</taxon>
        <taxon>Poaceae</taxon>
        <taxon>PACMAD clade</taxon>
        <taxon>Panicoideae</taxon>
        <taxon>Panicodae</taxon>
        <taxon>Paniceae</taxon>
        <taxon>Melinidinae</taxon>
        <taxon>Urochloa</taxon>
    </lineage>
</organism>
<keyword evidence="2" id="KW-0732">Signal</keyword>
<dbReference type="Proteomes" id="UP001497457">
    <property type="component" value="Chromosome 9rd"/>
</dbReference>
<dbReference type="SMART" id="SM00205">
    <property type="entry name" value="THN"/>
    <property type="match status" value="1"/>
</dbReference>
<dbReference type="SUPFAM" id="SSF49870">
    <property type="entry name" value="Osmotin, thaumatin-like protein"/>
    <property type="match status" value="2"/>
</dbReference>
<protein>
    <recommendedName>
        <fullName evidence="5">Osmotin-like protein</fullName>
    </recommendedName>
</protein>
<feature type="chain" id="PRO_5044779719" description="Osmotin-like protein" evidence="2">
    <location>
        <begin position="28"/>
        <end position="288"/>
    </location>
</feature>
<dbReference type="AlphaFoldDB" id="A0ABC9GE20"/>
<sequence>MAPATTKLLFLGILLALAASSSTPASATTLTLHNLCPYPVWPLITPNTGFPSISDNTGRLDGGGRGLVSFHFPPSFWAGRVVARTGCSSSGPRSRCETGGAPPATVVQLVVHAEGQDLAAYSVSLVDGFNVPAVVSPQAVGGGQCPTGGAPPATVVQLVVHAEGQDLAAYSVSLVDGFNVPAVVSPQAVGGGQCPALGCAADLNAGCPRAQRVAGAGGAAVACRGPAGYFKDRCPLTRTTPADVEPVPQRCFGPGELKIVFCQSAMVNAAAAGDGGEAGGIRTVVADN</sequence>
<feature type="disulfide bond" evidence="1">
    <location>
        <begin position="87"/>
        <end position="96"/>
    </location>
</feature>
<evidence type="ECO:0000256" key="2">
    <source>
        <dbReference type="SAM" id="SignalP"/>
    </source>
</evidence>
<keyword evidence="4" id="KW-1185">Reference proteome</keyword>
<dbReference type="PANTHER" id="PTHR31048">
    <property type="entry name" value="OS03G0233200 PROTEIN"/>
    <property type="match status" value="1"/>
</dbReference>
<reference evidence="3" key="1">
    <citation type="submission" date="2024-10" db="EMBL/GenBank/DDBJ databases">
        <authorList>
            <person name="Ryan C."/>
        </authorList>
    </citation>
    <scope>NUCLEOTIDE SEQUENCE [LARGE SCALE GENOMIC DNA]</scope>
</reference>
<evidence type="ECO:0000256" key="1">
    <source>
        <dbReference type="PIRSR" id="PIRSR002703-1"/>
    </source>
</evidence>
<dbReference type="InterPro" id="IPR001938">
    <property type="entry name" value="Thaumatin"/>
</dbReference>
<dbReference type="PROSITE" id="PS51367">
    <property type="entry name" value="THAUMATIN_2"/>
    <property type="match status" value="1"/>
</dbReference>
<dbReference type="Gene3D" id="2.60.110.10">
    <property type="entry name" value="Thaumatin"/>
    <property type="match status" value="2"/>
</dbReference>
<dbReference type="InterPro" id="IPR037176">
    <property type="entry name" value="Osmotin/thaumatin-like_sf"/>
</dbReference>